<dbReference type="Proteomes" id="UP000005481">
    <property type="component" value="Unassembled WGS sequence"/>
</dbReference>
<proteinExistence type="predicted"/>
<dbReference type="EMBL" id="AGCJ01000091">
    <property type="protein sequence ID" value="EHM37840.1"/>
    <property type="molecule type" value="Genomic_DNA"/>
</dbReference>
<gene>
    <name evidence="1" type="ORF">HMPREF0080_02024</name>
</gene>
<protein>
    <submittedName>
        <fullName evidence="1">Uncharacterized protein</fullName>
    </submittedName>
</protein>
<dbReference type="STRING" id="861450.HMPREF0080_02024"/>
<name>G9YK15_9FIRM</name>
<comment type="caution">
    <text evidence="1">The sequence shown here is derived from an EMBL/GenBank/DDBJ whole genome shotgun (WGS) entry which is preliminary data.</text>
</comment>
<dbReference type="AlphaFoldDB" id="G9YK15"/>
<sequence length="91" mass="10734">MKEKEANNTMEKDEREQVLSLIDSHRSILKEFIKDFSVLQNFARPRNLAKQLVCMLKKEKGLTYAEAYIALELAYIRLKKESNFIQLPEED</sequence>
<dbReference type="HOGENOM" id="CLU_2420573_0_0_9"/>
<keyword evidence="2" id="KW-1185">Reference proteome</keyword>
<reference evidence="1 2" key="1">
    <citation type="submission" date="2011-08" db="EMBL/GenBank/DDBJ databases">
        <authorList>
            <person name="Weinstock G."/>
            <person name="Sodergren E."/>
            <person name="Clifton S."/>
            <person name="Fulton L."/>
            <person name="Fulton B."/>
            <person name="Courtney L."/>
            <person name="Fronick C."/>
            <person name="Harrison M."/>
            <person name="Strong C."/>
            <person name="Farmer C."/>
            <person name="Delahaunty K."/>
            <person name="Markovic C."/>
            <person name="Hall O."/>
            <person name="Minx P."/>
            <person name="Tomlinson C."/>
            <person name="Mitreva M."/>
            <person name="Hou S."/>
            <person name="Chen J."/>
            <person name="Wollam A."/>
            <person name="Pepin K.H."/>
            <person name="Johnson M."/>
            <person name="Bhonagiri V."/>
            <person name="Zhang X."/>
            <person name="Suruliraj S."/>
            <person name="Warren W."/>
            <person name="Chinwalla A."/>
            <person name="Mardis E.R."/>
            <person name="Wilson R.K."/>
        </authorList>
    </citation>
    <scope>NUCLEOTIDE SEQUENCE [LARGE SCALE GENOMIC DNA]</scope>
    <source>
        <strain evidence="1 2">F0357</strain>
    </source>
</reference>
<evidence type="ECO:0000313" key="2">
    <source>
        <dbReference type="Proteomes" id="UP000005481"/>
    </source>
</evidence>
<organism evidence="1 2">
    <name type="scientific">Anaeroglobus geminatus F0357</name>
    <dbReference type="NCBI Taxonomy" id="861450"/>
    <lineage>
        <taxon>Bacteria</taxon>
        <taxon>Bacillati</taxon>
        <taxon>Bacillota</taxon>
        <taxon>Negativicutes</taxon>
        <taxon>Veillonellales</taxon>
        <taxon>Veillonellaceae</taxon>
        <taxon>Anaeroglobus</taxon>
    </lineage>
</organism>
<evidence type="ECO:0000313" key="1">
    <source>
        <dbReference type="EMBL" id="EHM37840.1"/>
    </source>
</evidence>
<accession>G9YK15</accession>